<name>A0ABR7HNA3_9FIRM</name>
<dbReference type="Gene3D" id="2.60.40.10">
    <property type="entry name" value="Immunoglobulins"/>
    <property type="match status" value="1"/>
</dbReference>
<protein>
    <submittedName>
        <fullName evidence="2">Uncharacterized protein</fullName>
    </submittedName>
</protein>
<feature type="chain" id="PRO_5045560471" evidence="1">
    <location>
        <begin position="27"/>
        <end position="340"/>
    </location>
</feature>
<comment type="caution">
    <text evidence="2">The sequence shown here is derived from an EMBL/GenBank/DDBJ whole genome shotgun (WGS) entry which is preliminary data.</text>
</comment>
<keyword evidence="3" id="KW-1185">Reference proteome</keyword>
<accession>A0ABR7HNA3</accession>
<dbReference type="EMBL" id="JACOPS010000005">
    <property type="protein sequence ID" value="MBC5728962.1"/>
    <property type="molecule type" value="Genomic_DNA"/>
</dbReference>
<organism evidence="2 3">
    <name type="scientific">Ruminococcus intestinalis</name>
    <dbReference type="NCBI Taxonomy" id="2763066"/>
    <lineage>
        <taxon>Bacteria</taxon>
        <taxon>Bacillati</taxon>
        <taxon>Bacillota</taxon>
        <taxon>Clostridia</taxon>
        <taxon>Eubacteriales</taxon>
        <taxon>Oscillospiraceae</taxon>
        <taxon>Ruminococcus</taxon>
    </lineage>
</organism>
<dbReference type="Proteomes" id="UP000636755">
    <property type="component" value="Unassembled WGS sequence"/>
</dbReference>
<dbReference type="InterPro" id="IPR013783">
    <property type="entry name" value="Ig-like_fold"/>
</dbReference>
<sequence>MKKRTKLLSAVTAGTMALGVMCFGFAQWSTEISANGTVSANGKWDVKITDASITKISNGVTPSLEAVTVEQTAQVVEYNVILKYVGGVNDPNSKPNGAYMYVIDDKNPQTVNITKDELAEFTAQLMIPRDKRYYTTAVIPGDSGLTNFKVDVDESKLSLINYYRPNVLDTTTYSLHLNDDGANEGVVVGKAIGWLIGGFYKDLDGSVQLTYKAANAALENAESSTTYPAQFTDTTADYGNVNFSIDDAWAEYSLTITNNGTVNANLSNCKFNITELSDEFVVDTPNLNNKVLAPGESCTATFVVKVNSEGELSADAQPFSVELTYVQDTVDEAPSASVSK</sequence>
<evidence type="ECO:0000313" key="3">
    <source>
        <dbReference type="Proteomes" id="UP000636755"/>
    </source>
</evidence>
<dbReference type="RefSeq" id="WP_186936135.1">
    <property type="nucleotide sequence ID" value="NZ_JACOPS010000005.1"/>
</dbReference>
<evidence type="ECO:0000256" key="1">
    <source>
        <dbReference type="SAM" id="SignalP"/>
    </source>
</evidence>
<feature type="signal peptide" evidence="1">
    <location>
        <begin position="1"/>
        <end position="26"/>
    </location>
</feature>
<proteinExistence type="predicted"/>
<reference evidence="2 3" key="1">
    <citation type="submission" date="2020-08" db="EMBL/GenBank/DDBJ databases">
        <title>Genome public.</title>
        <authorList>
            <person name="Liu C."/>
            <person name="Sun Q."/>
        </authorList>
    </citation>
    <scope>NUCLEOTIDE SEQUENCE [LARGE SCALE GENOMIC DNA]</scope>
    <source>
        <strain evidence="2 3">NSJ-71</strain>
    </source>
</reference>
<gene>
    <name evidence="2" type="ORF">H8R91_10620</name>
</gene>
<keyword evidence="1" id="KW-0732">Signal</keyword>
<evidence type="ECO:0000313" key="2">
    <source>
        <dbReference type="EMBL" id="MBC5728962.1"/>
    </source>
</evidence>